<dbReference type="InterPro" id="IPR011049">
    <property type="entry name" value="Serralysin-like_metalloprot_C"/>
</dbReference>
<proteinExistence type="predicted"/>
<dbReference type="RefSeq" id="WP_075084688.1">
    <property type="nucleotide sequence ID" value="NZ_CP042912.1"/>
</dbReference>
<dbReference type="Pfam" id="PF04151">
    <property type="entry name" value="PPC"/>
    <property type="match status" value="1"/>
</dbReference>
<dbReference type="InterPro" id="IPR001343">
    <property type="entry name" value="Hemolysn_Ca-bd"/>
</dbReference>
<organism evidence="2 3">
    <name type="scientific">Mariniblastus fucicola</name>
    <dbReference type="NCBI Taxonomy" id="980251"/>
    <lineage>
        <taxon>Bacteria</taxon>
        <taxon>Pseudomonadati</taxon>
        <taxon>Planctomycetota</taxon>
        <taxon>Planctomycetia</taxon>
        <taxon>Pirellulales</taxon>
        <taxon>Pirellulaceae</taxon>
        <taxon>Mariniblastus</taxon>
    </lineage>
</organism>
<sequence>MNDDFAGDITTTGRYQVSGNPLLVSSDFRDDSDWFLVSGFQKFMDYRITVFLPPGDLEPIYGYVRVGIFDANENALSETYQQFRTQHDYTHVQNSGQRFLGITARNTGYYRSQVLVADITGDTRQTSRDFQPNFGQRHAGSITTDSDADMFRVRLRAGTTYQIDLLGYASNGAQGSTLVDPHLKLYNSIELLAEDDNSGEGSNARISFTPTDTGTYYLSASGKGTQGTYLLGIPNLDDYISSTATTARMHLRQVAFGRNDWEGDEDWFRFHMDRGFTYTFDKTDKIRRIQIYDLDGNLIDDDAYRFQADSAGDVFVSVEGYGDWQAAPIYRDDYPATTFGAANSFGVGSLVGAIEDADDFDIFRIDLQPYAFYQLNLESYGNRPLDDAQLSTYDTNGNLLQTYPAGTTVNLRAFGNASDAAYVLVNSEDDNIGAWQLTQSLQDRAGGNTSTGWNVQFIAGRGHVRNAIDFDGDADFHRIHLRADSWYEVDSNYFNAKYTMRRPGGAEVDFNDLVSNGEKSYFYATETGDHYFVARDPTSDVPKPRGYSFSIRQNAAYKTLTMSEISQWFNTSNVAYRFRGLPLEVYSEVRLQAGDLTIEPNTLTQVTPDQWAEISVAESSETPGDLYLRGIYGTGVKQDWGHIRVADVEVIPEIISEELAADPYSTYLQYQFADTLPAEYADDPQFESFEELTQEERTSFSRAVFRWNDMSRINVSRGGSAIAMHVFKADLGPDQPLIAYAPGEGRGHDVIINSTSDLFDGSAQSMYQLLQAVGTGIGMQVSDSVDRLTSVMGTMVEPGFEDVYPTTPLAADRATIFQGAVTNTSQTNSGSIYTVRLNGDEPLAQALLATHYSSSKRYNISATGSVDPVEIDLRQGSASSVQGNVYRVVENGPDAILLDGLGGFGDDGIVGNEENNRLAGYGGNDVLRGGPGNDRLEGGRGDDYYIFRPASHQDVIREATPTADGGSLPSGGLDVIRIEGMYDYDSIQEDMTFARLGNDLLIRLELDGRFNVNGDGIRITDMNDPEKRVEALTLLNPGGFVDRISLASVFEQADSTRRRFEVLAAQDDYGSLVQPA</sequence>
<name>A0A5B9P2W6_9BACT</name>
<keyword evidence="3" id="KW-1185">Reference proteome</keyword>
<dbReference type="GO" id="GO:0005509">
    <property type="term" value="F:calcium ion binding"/>
    <property type="evidence" value="ECO:0007669"/>
    <property type="project" value="InterPro"/>
</dbReference>
<reference evidence="2 3" key="1">
    <citation type="submission" date="2019-08" db="EMBL/GenBank/DDBJ databases">
        <title>Deep-cultivation of Planctomycetes and their phenomic and genomic characterization uncovers novel biology.</title>
        <authorList>
            <person name="Wiegand S."/>
            <person name="Jogler M."/>
            <person name="Boedeker C."/>
            <person name="Pinto D."/>
            <person name="Vollmers J."/>
            <person name="Rivas-Marin E."/>
            <person name="Kohn T."/>
            <person name="Peeters S.H."/>
            <person name="Heuer A."/>
            <person name="Rast P."/>
            <person name="Oberbeckmann S."/>
            <person name="Bunk B."/>
            <person name="Jeske O."/>
            <person name="Meyerdierks A."/>
            <person name="Storesund J.E."/>
            <person name="Kallscheuer N."/>
            <person name="Luecker S."/>
            <person name="Lage O.M."/>
            <person name="Pohl T."/>
            <person name="Merkel B.J."/>
            <person name="Hornburger P."/>
            <person name="Mueller R.-W."/>
            <person name="Bruemmer F."/>
            <person name="Labrenz M."/>
            <person name="Spormann A.M."/>
            <person name="Op den Camp H."/>
            <person name="Overmann J."/>
            <person name="Amann R."/>
            <person name="Jetten M.S.M."/>
            <person name="Mascher T."/>
            <person name="Medema M.H."/>
            <person name="Devos D.P."/>
            <person name="Kaster A.-K."/>
            <person name="Ovreas L."/>
            <person name="Rohde M."/>
            <person name="Galperin M.Y."/>
            <person name="Jogler C."/>
        </authorList>
    </citation>
    <scope>NUCLEOTIDE SEQUENCE [LARGE SCALE GENOMIC DNA]</scope>
    <source>
        <strain evidence="2 3">FC18</strain>
    </source>
</reference>
<dbReference type="GO" id="GO:0008237">
    <property type="term" value="F:metallopeptidase activity"/>
    <property type="evidence" value="ECO:0007669"/>
    <property type="project" value="InterPro"/>
</dbReference>
<dbReference type="OrthoDB" id="137811at2"/>
<keyword evidence="2" id="KW-0378">Hydrolase</keyword>
<dbReference type="InterPro" id="IPR007280">
    <property type="entry name" value="Peptidase_C_arc/bac"/>
</dbReference>
<evidence type="ECO:0000259" key="1">
    <source>
        <dbReference type="Pfam" id="PF04151"/>
    </source>
</evidence>
<dbReference type="InterPro" id="IPR018511">
    <property type="entry name" value="Hemolysin-typ_Ca-bd_CS"/>
</dbReference>
<dbReference type="Gene3D" id="3.40.390.10">
    <property type="entry name" value="Collagenase (Catalytic Domain)"/>
    <property type="match status" value="1"/>
</dbReference>
<protein>
    <submittedName>
        <fullName evidence="2">Serralysin C</fullName>
        <ecNumber evidence="2">3.4.24.40</ecNumber>
    </submittedName>
</protein>
<evidence type="ECO:0000313" key="3">
    <source>
        <dbReference type="Proteomes" id="UP000322214"/>
    </source>
</evidence>
<dbReference type="Gene3D" id="2.150.10.10">
    <property type="entry name" value="Serralysin-like metalloprotease, C-terminal"/>
    <property type="match status" value="1"/>
</dbReference>
<dbReference type="Pfam" id="PF00353">
    <property type="entry name" value="HemolysinCabind"/>
    <property type="match status" value="1"/>
</dbReference>
<dbReference type="InterPro" id="IPR024079">
    <property type="entry name" value="MetalloPept_cat_dom_sf"/>
</dbReference>
<dbReference type="EC" id="3.4.24.40" evidence="2"/>
<dbReference type="STRING" id="980251.GCA_001642875_02256"/>
<dbReference type="AlphaFoldDB" id="A0A5B9P2W6"/>
<dbReference type="PROSITE" id="PS00330">
    <property type="entry name" value="HEMOLYSIN_CALCIUM"/>
    <property type="match status" value="1"/>
</dbReference>
<gene>
    <name evidence="2" type="primary">prtC_1</name>
    <name evidence="2" type="ORF">MFFC18_05590</name>
</gene>
<evidence type="ECO:0000313" key="2">
    <source>
        <dbReference type="EMBL" id="QEG20708.1"/>
    </source>
</evidence>
<dbReference type="Gene3D" id="2.60.120.380">
    <property type="match status" value="3"/>
</dbReference>
<dbReference type="KEGG" id="mff:MFFC18_05590"/>
<accession>A0A5B9P2W6</accession>
<dbReference type="SUPFAM" id="SSF51120">
    <property type="entry name" value="beta-Roll"/>
    <property type="match status" value="1"/>
</dbReference>
<dbReference type="EMBL" id="CP042912">
    <property type="protein sequence ID" value="QEG20708.1"/>
    <property type="molecule type" value="Genomic_DNA"/>
</dbReference>
<feature type="domain" description="Peptidase C-terminal archaeal/bacterial" evidence="1">
    <location>
        <begin position="147"/>
        <end position="221"/>
    </location>
</feature>
<dbReference type="Proteomes" id="UP000322214">
    <property type="component" value="Chromosome"/>
</dbReference>